<dbReference type="Pfam" id="PF20431">
    <property type="entry name" value="E_motif"/>
    <property type="match status" value="1"/>
</dbReference>
<comment type="caution">
    <text evidence="3">The sequence shown here is derived from an EMBL/GenBank/DDBJ whole genome shotgun (WGS) entry which is preliminary data.</text>
</comment>
<protein>
    <recommendedName>
        <fullName evidence="5">Pentatricopeptide repeat protein</fullName>
    </recommendedName>
</protein>
<gene>
    <name evidence="3" type="ORF">RIF29_27843</name>
</gene>
<organism evidence="3 4">
    <name type="scientific">Crotalaria pallida</name>
    <name type="common">Smooth rattlebox</name>
    <name type="synonym">Crotalaria striata</name>
    <dbReference type="NCBI Taxonomy" id="3830"/>
    <lineage>
        <taxon>Eukaryota</taxon>
        <taxon>Viridiplantae</taxon>
        <taxon>Streptophyta</taxon>
        <taxon>Embryophyta</taxon>
        <taxon>Tracheophyta</taxon>
        <taxon>Spermatophyta</taxon>
        <taxon>Magnoliopsida</taxon>
        <taxon>eudicotyledons</taxon>
        <taxon>Gunneridae</taxon>
        <taxon>Pentapetalae</taxon>
        <taxon>rosids</taxon>
        <taxon>fabids</taxon>
        <taxon>Fabales</taxon>
        <taxon>Fabaceae</taxon>
        <taxon>Papilionoideae</taxon>
        <taxon>50 kb inversion clade</taxon>
        <taxon>genistoids sensu lato</taxon>
        <taxon>core genistoids</taxon>
        <taxon>Crotalarieae</taxon>
        <taxon>Crotalaria</taxon>
    </lineage>
</organism>
<name>A0AAN9EQT3_CROPI</name>
<dbReference type="Proteomes" id="UP001372338">
    <property type="component" value="Unassembled WGS sequence"/>
</dbReference>
<dbReference type="GO" id="GO:0009451">
    <property type="term" value="P:RNA modification"/>
    <property type="evidence" value="ECO:0007669"/>
    <property type="project" value="InterPro"/>
</dbReference>
<dbReference type="Pfam" id="PF13041">
    <property type="entry name" value="PPR_2"/>
    <property type="match status" value="1"/>
</dbReference>
<dbReference type="NCBIfam" id="TIGR00756">
    <property type="entry name" value="PPR"/>
    <property type="match status" value="1"/>
</dbReference>
<dbReference type="Gene3D" id="1.25.40.10">
    <property type="entry name" value="Tetratricopeptide repeat domain"/>
    <property type="match status" value="3"/>
</dbReference>
<dbReference type="GO" id="GO:0003723">
    <property type="term" value="F:RNA binding"/>
    <property type="evidence" value="ECO:0007669"/>
    <property type="project" value="InterPro"/>
</dbReference>
<evidence type="ECO:0000256" key="2">
    <source>
        <dbReference type="PROSITE-ProRule" id="PRU00708"/>
    </source>
</evidence>
<dbReference type="Pfam" id="PF01535">
    <property type="entry name" value="PPR"/>
    <property type="match status" value="4"/>
</dbReference>
<dbReference type="FunFam" id="1.25.40.10:FF:000031">
    <property type="entry name" value="Pentatricopeptide repeat-containing protein mitochondrial"/>
    <property type="match status" value="1"/>
</dbReference>
<dbReference type="InterPro" id="IPR046848">
    <property type="entry name" value="E_motif"/>
</dbReference>
<evidence type="ECO:0000313" key="4">
    <source>
        <dbReference type="Proteomes" id="UP001372338"/>
    </source>
</evidence>
<evidence type="ECO:0000313" key="3">
    <source>
        <dbReference type="EMBL" id="KAK7261529.1"/>
    </source>
</evidence>
<dbReference type="PANTHER" id="PTHR24015">
    <property type="entry name" value="OS07G0578800 PROTEIN-RELATED"/>
    <property type="match status" value="1"/>
</dbReference>
<reference evidence="3 4" key="1">
    <citation type="submission" date="2024-01" db="EMBL/GenBank/DDBJ databases">
        <title>The genomes of 5 underutilized Papilionoideae crops provide insights into root nodulation and disease resistanc.</title>
        <authorList>
            <person name="Yuan L."/>
        </authorList>
    </citation>
    <scope>NUCLEOTIDE SEQUENCE [LARGE SCALE GENOMIC DNA]</scope>
    <source>
        <strain evidence="3">ZHUSHIDOU_FW_LH</strain>
        <tissue evidence="3">Leaf</tissue>
    </source>
</reference>
<dbReference type="FunFam" id="1.25.40.10:FF:000637">
    <property type="entry name" value="Pentatricopeptide repeat-containing protein"/>
    <property type="match status" value="1"/>
</dbReference>
<accession>A0AAN9EQT3</accession>
<keyword evidence="1" id="KW-0677">Repeat</keyword>
<dbReference type="InterPro" id="IPR002885">
    <property type="entry name" value="PPR_rpt"/>
</dbReference>
<dbReference type="FunFam" id="1.25.40.10:FF:001645">
    <property type="entry name" value="Os04g0676200 protein"/>
    <property type="match status" value="1"/>
</dbReference>
<dbReference type="PROSITE" id="PS51375">
    <property type="entry name" value="PPR"/>
    <property type="match status" value="2"/>
</dbReference>
<dbReference type="PANTHER" id="PTHR24015:SF1063">
    <property type="entry name" value="OS12G0156900 PROTEIN"/>
    <property type="match status" value="1"/>
</dbReference>
<dbReference type="InterPro" id="IPR011990">
    <property type="entry name" value="TPR-like_helical_dom_sf"/>
</dbReference>
<dbReference type="EMBL" id="JAYWIO010000005">
    <property type="protein sequence ID" value="KAK7261529.1"/>
    <property type="molecule type" value="Genomic_DNA"/>
</dbReference>
<evidence type="ECO:0008006" key="5">
    <source>
        <dbReference type="Google" id="ProtNLM"/>
    </source>
</evidence>
<proteinExistence type="predicted"/>
<feature type="repeat" description="PPR" evidence="2">
    <location>
        <begin position="333"/>
        <end position="367"/>
    </location>
</feature>
<evidence type="ECO:0000256" key="1">
    <source>
        <dbReference type="ARBA" id="ARBA00022737"/>
    </source>
</evidence>
<sequence>MKNKCVIANGIPALNQIRAQFIKNPNPQFLNPLFPLLLSNSPTPLHHSFFLYNLMLSHHPSSHNHYTFTHALKACYSLHAPSKALEIHAHLVKSGHYSDIFIQNSLLHFYFLHNDVVSAARVFHSIASPDVVSWTSFISGLSKCGFESEAIERFSLMGVKPNVVTLVSVLSACSGLKALKFGKAIHGYGLKGLIIDGNVIFDNALLDLYAKCGALANAEKLFVKMPKRDVVSWTTLVMAYAQGGHCEEAVDVFKRVVLEGDEVKPNEATVVTVLSACASMGSLSLGQWVHSYVDKRRDLEVDGNIGNALVNMYVKCGDMQMGIRIFNMLVNKDVISWGTVICGLAMNGYGKRAVELFSHMLIQGVPPDDVTFIGLLFACSHEGLVSEGIMFFKAMRDAYGIVPQMRHYGCMVDMYGRAGLFEEAKAFLKGMPVEAEGPVWGALLQACKNHGNEKMSQWIRSYLNNKDVGIGTLALLSNLYASSERWDDANKVRTTMRGNGLKKKAGCSWIELETSINISDSDLCVA</sequence>
<feature type="repeat" description="PPR" evidence="2">
    <location>
        <begin position="229"/>
        <end position="263"/>
    </location>
</feature>
<dbReference type="AlphaFoldDB" id="A0AAN9EQT3"/>
<keyword evidence="4" id="KW-1185">Reference proteome</keyword>
<dbReference type="InterPro" id="IPR046960">
    <property type="entry name" value="PPR_At4g14850-like_plant"/>
</dbReference>